<name>A0A9N7YPQ5_PLEPL</name>
<sequence length="317" mass="35110">MSSAGCKEDVLQQVSQLWSMMDELSTSDPAAYRKLIQTQLEEGAGFSCPPELDSCLCSEMLEPNKGLLYLNICSWKRVPAPQDPSKPLPLCSGKLETGTSESQDLYTVLDVALNPAVLESDKKDKSDLYTLALTFAQQQHGLRLSQQYTVITCSPQSSQGDLNRRLGFQQWPTNSSKQPDTVSQTPASLLQQIASLRSEQQDDEPAAQIICKPAENKKKDLIQVISSTSVQPQKPRHRLEVKTDTAGVPRSVELTVELPTVHSMSDCQLRISKEDLLLEVEDDCYLLLDFPVAVNEDTASAVFNKKKRQLAVKVDVL</sequence>
<dbReference type="GO" id="GO:1990904">
    <property type="term" value="C:ribonucleoprotein complex"/>
    <property type="evidence" value="ECO:0007669"/>
    <property type="project" value="TreeGrafter"/>
</dbReference>
<dbReference type="Pfam" id="PF18201">
    <property type="entry name" value="PIH1_CS"/>
    <property type="match status" value="1"/>
</dbReference>
<gene>
    <name evidence="3" type="ORF">PLEPLA_LOCUS23052</name>
</gene>
<dbReference type="GO" id="GO:0006364">
    <property type="term" value="P:rRNA processing"/>
    <property type="evidence" value="ECO:0007669"/>
    <property type="project" value="TreeGrafter"/>
</dbReference>
<feature type="domain" description="PIH1D1/2/3 CS-like" evidence="2">
    <location>
        <begin position="242"/>
        <end position="317"/>
    </location>
</feature>
<evidence type="ECO:0000313" key="4">
    <source>
        <dbReference type="Proteomes" id="UP001153269"/>
    </source>
</evidence>
<dbReference type="InterPro" id="IPR041442">
    <property type="entry name" value="PIH1D1/2/3_CS-like"/>
</dbReference>
<dbReference type="PANTHER" id="PTHR22997">
    <property type="entry name" value="PIH1 DOMAIN-CONTAINING PROTEIN 1"/>
    <property type="match status" value="1"/>
</dbReference>
<comment type="caution">
    <text evidence="3">The sequence shown here is derived from an EMBL/GenBank/DDBJ whole genome shotgun (WGS) entry which is preliminary data.</text>
</comment>
<comment type="similarity">
    <text evidence="1">Belongs to the PIH1 family.</text>
</comment>
<dbReference type="GO" id="GO:0000492">
    <property type="term" value="P:box C/D snoRNP assembly"/>
    <property type="evidence" value="ECO:0007669"/>
    <property type="project" value="TreeGrafter"/>
</dbReference>
<dbReference type="GO" id="GO:0097255">
    <property type="term" value="C:R2TP complex"/>
    <property type="evidence" value="ECO:0007669"/>
    <property type="project" value="TreeGrafter"/>
</dbReference>
<evidence type="ECO:0000313" key="3">
    <source>
        <dbReference type="EMBL" id="CAB1434950.1"/>
    </source>
</evidence>
<proteinExistence type="inferred from homology"/>
<reference evidence="3" key="1">
    <citation type="submission" date="2020-03" db="EMBL/GenBank/DDBJ databases">
        <authorList>
            <person name="Weist P."/>
        </authorList>
    </citation>
    <scope>NUCLEOTIDE SEQUENCE</scope>
</reference>
<protein>
    <recommendedName>
        <fullName evidence="2">PIH1D1/2/3 CS-like domain-containing protein</fullName>
    </recommendedName>
</protein>
<dbReference type="PANTHER" id="PTHR22997:SF6">
    <property type="entry name" value="PIH1 DOMAIN-CONTAINING PROTEIN 2"/>
    <property type="match status" value="1"/>
</dbReference>
<dbReference type="AlphaFoldDB" id="A0A9N7YPQ5"/>
<dbReference type="EMBL" id="CADEAL010001715">
    <property type="protein sequence ID" value="CAB1434950.1"/>
    <property type="molecule type" value="Genomic_DNA"/>
</dbReference>
<dbReference type="InterPro" id="IPR050734">
    <property type="entry name" value="PIH1/Kintoun_subfamily"/>
</dbReference>
<keyword evidence="4" id="KW-1185">Reference proteome</keyword>
<accession>A0A9N7YPQ5</accession>
<evidence type="ECO:0000256" key="1">
    <source>
        <dbReference type="ARBA" id="ARBA00008511"/>
    </source>
</evidence>
<dbReference type="Proteomes" id="UP001153269">
    <property type="component" value="Unassembled WGS sequence"/>
</dbReference>
<organism evidence="3 4">
    <name type="scientific">Pleuronectes platessa</name>
    <name type="common">European plaice</name>
    <dbReference type="NCBI Taxonomy" id="8262"/>
    <lineage>
        <taxon>Eukaryota</taxon>
        <taxon>Metazoa</taxon>
        <taxon>Chordata</taxon>
        <taxon>Craniata</taxon>
        <taxon>Vertebrata</taxon>
        <taxon>Euteleostomi</taxon>
        <taxon>Actinopterygii</taxon>
        <taxon>Neopterygii</taxon>
        <taxon>Teleostei</taxon>
        <taxon>Neoteleostei</taxon>
        <taxon>Acanthomorphata</taxon>
        <taxon>Carangaria</taxon>
        <taxon>Pleuronectiformes</taxon>
        <taxon>Pleuronectoidei</taxon>
        <taxon>Pleuronectidae</taxon>
        <taxon>Pleuronectes</taxon>
    </lineage>
</organism>
<dbReference type="GO" id="GO:0005737">
    <property type="term" value="C:cytoplasm"/>
    <property type="evidence" value="ECO:0007669"/>
    <property type="project" value="TreeGrafter"/>
</dbReference>
<evidence type="ECO:0000259" key="2">
    <source>
        <dbReference type="Pfam" id="PF18201"/>
    </source>
</evidence>